<sequence>MTKLVILPCHSIWKPGPTLGDSRQEWSLASFQVEGNDHLSFKEHITRSLDYLRSDPDAYLVISGGQTKRELGPVSESLSYYLLAQALLKEESIELNNRITTEEFARDSFENVIFLICRYYEIFGKYPDSITIIGFEFKRIRFLDYHMQALKWPSSNVEYIGNLPNPDLVRDQRQKYFEDLEASEFKHAVEHFKADKFGTKSPLIEKKLSRNPFSRSHGYEISNPLLAPFLRAIRNRTQEEDDKIMLKLEGAPWIQGK</sequence>
<gene>
    <name evidence="1" type="ORF">CANTADRAFT_76849</name>
</gene>
<dbReference type="EMBL" id="KV453910">
    <property type="protein sequence ID" value="ODV80939.1"/>
    <property type="molecule type" value="Genomic_DNA"/>
</dbReference>
<keyword evidence="2" id="KW-1185">Reference proteome</keyword>
<protein>
    <recommendedName>
        <fullName evidence="3">DUF218 domain-containing protein</fullName>
    </recommendedName>
</protein>
<dbReference type="OrthoDB" id="4347at2759"/>
<dbReference type="GO" id="GO:0005737">
    <property type="term" value="C:cytoplasm"/>
    <property type="evidence" value="ECO:0007669"/>
    <property type="project" value="TreeGrafter"/>
</dbReference>
<organism evidence="1 2">
    <name type="scientific">Suhomyces tanzawaensis NRRL Y-17324</name>
    <dbReference type="NCBI Taxonomy" id="984487"/>
    <lineage>
        <taxon>Eukaryota</taxon>
        <taxon>Fungi</taxon>
        <taxon>Dikarya</taxon>
        <taxon>Ascomycota</taxon>
        <taxon>Saccharomycotina</taxon>
        <taxon>Pichiomycetes</taxon>
        <taxon>Debaryomycetaceae</taxon>
        <taxon>Suhomyces</taxon>
    </lineage>
</organism>
<evidence type="ECO:0000313" key="1">
    <source>
        <dbReference type="EMBL" id="ODV80939.1"/>
    </source>
</evidence>
<dbReference type="Proteomes" id="UP000094285">
    <property type="component" value="Unassembled WGS sequence"/>
</dbReference>
<dbReference type="InterPro" id="IPR055323">
    <property type="entry name" value="C57A10.07/YOR238W"/>
</dbReference>
<dbReference type="PANTHER" id="PTHR28110:SF1">
    <property type="entry name" value="TRANSMEMBRANE PROTEIN"/>
    <property type="match status" value="1"/>
</dbReference>
<dbReference type="RefSeq" id="XP_020066061.1">
    <property type="nucleotide sequence ID" value="XM_020211159.1"/>
</dbReference>
<reference evidence="2" key="1">
    <citation type="submission" date="2016-05" db="EMBL/GenBank/DDBJ databases">
        <title>Comparative genomics of biotechnologically important yeasts.</title>
        <authorList>
            <consortium name="DOE Joint Genome Institute"/>
            <person name="Riley R."/>
            <person name="Haridas S."/>
            <person name="Wolfe K.H."/>
            <person name="Lopes M.R."/>
            <person name="Hittinger C.T."/>
            <person name="Goker M."/>
            <person name="Salamov A."/>
            <person name="Wisecaver J."/>
            <person name="Long T.M."/>
            <person name="Aerts A.L."/>
            <person name="Barry K."/>
            <person name="Choi C."/>
            <person name="Clum A."/>
            <person name="Coughlan A.Y."/>
            <person name="Deshpande S."/>
            <person name="Douglass A.P."/>
            <person name="Hanson S.J."/>
            <person name="Klenk H.-P."/>
            <person name="Labutti K."/>
            <person name="Lapidus A."/>
            <person name="Lindquist E."/>
            <person name="Lipzen A."/>
            <person name="Meier-Kolthoff J.P."/>
            <person name="Ohm R.A."/>
            <person name="Otillar R.P."/>
            <person name="Pangilinan J."/>
            <person name="Peng Y."/>
            <person name="Rokas A."/>
            <person name="Rosa C.A."/>
            <person name="Scheuner C."/>
            <person name="Sibirny A.A."/>
            <person name="Slot J.C."/>
            <person name="Stielow J.B."/>
            <person name="Sun H."/>
            <person name="Kurtzman C.P."/>
            <person name="Blackwell M."/>
            <person name="Grigoriev I.V."/>
            <person name="Jeffries T.W."/>
        </authorList>
    </citation>
    <scope>NUCLEOTIDE SEQUENCE [LARGE SCALE GENOMIC DNA]</scope>
    <source>
        <strain evidence="2">NRRL Y-17324</strain>
    </source>
</reference>
<dbReference type="AlphaFoldDB" id="A0A1E4SN35"/>
<evidence type="ECO:0008006" key="3">
    <source>
        <dbReference type="Google" id="ProtNLM"/>
    </source>
</evidence>
<proteinExistence type="predicted"/>
<dbReference type="GeneID" id="30985295"/>
<name>A0A1E4SN35_9ASCO</name>
<dbReference type="PANTHER" id="PTHR28110">
    <property type="entry name" value="TRANSMEMBRANE PROTEIN"/>
    <property type="match status" value="1"/>
</dbReference>
<accession>A0A1E4SN35</accession>
<evidence type="ECO:0000313" key="2">
    <source>
        <dbReference type="Proteomes" id="UP000094285"/>
    </source>
</evidence>